<keyword evidence="7" id="KW-0732">Signal</keyword>
<keyword evidence="4 7" id="KW-0378">Hydrolase</keyword>
<evidence type="ECO:0000259" key="9">
    <source>
        <dbReference type="SMART" id="SM00856"/>
    </source>
</evidence>
<keyword evidence="7" id="KW-0134">Cell wall</keyword>
<dbReference type="InterPro" id="IPR035513">
    <property type="entry name" value="Invertase/methylesterase_inhib"/>
</dbReference>
<dbReference type="SMART" id="SM00856">
    <property type="entry name" value="PMEI"/>
    <property type="match status" value="1"/>
</dbReference>
<feature type="active site" evidence="6">
    <location>
        <position position="402"/>
    </location>
</feature>
<comment type="pathway">
    <text evidence="1 7">Glycan metabolism; pectin degradation; 2-dehydro-3-deoxy-D-gluconate from pectin: step 1/5.</text>
</comment>
<comment type="caution">
    <text evidence="10">The sequence shown here is derived from an EMBL/GenBank/DDBJ whole genome shotgun (WGS) entry which is preliminary data.</text>
</comment>
<evidence type="ECO:0000256" key="1">
    <source>
        <dbReference type="ARBA" id="ARBA00005184"/>
    </source>
</evidence>
<dbReference type="Proteomes" id="UP001202328">
    <property type="component" value="Unassembled WGS sequence"/>
</dbReference>
<dbReference type="SUPFAM" id="SSF101148">
    <property type="entry name" value="Plant invertase/pectin methylesterase inhibitor"/>
    <property type="match status" value="1"/>
</dbReference>
<dbReference type="InterPro" id="IPR018040">
    <property type="entry name" value="Pectinesterase_Tyr_AS"/>
</dbReference>
<accession>A0AAD4S9H6</accession>
<feature type="chain" id="PRO_5041770219" description="Pectinesterase" evidence="7">
    <location>
        <begin position="30"/>
        <end position="566"/>
    </location>
</feature>
<organism evidence="10 11">
    <name type="scientific">Papaver atlanticum</name>
    <dbReference type="NCBI Taxonomy" id="357466"/>
    <lineage>
        <taxon>Eukaryota</taxon>
        <taxon>Viridiplantae</taxon>
        <taxon>Streptophyta</taxon>
        <taxon>Embryophyta</taxon>
        <taxon>Tracheophyta</taxon>
        <taxon>Spermatophyta</taxon>
        <taxon>Magnoliopsida</taxon>
        <taxon>Ranunculales</taxon>
        <taxon>Papaveraceae</taxon>
        <taxon>Papaveroideae</taxon>
        <taxon>Papaver</taxon>
    </lineage>
</organism>
<name>A0AAD4S9H6_9MAGN</name>
<dbReference type="GO" id="GO:0030599">
    <property type="term" value="F:pectinesterase activity"/>
    <property type="evidence" value="ECO:0007669"/>
    <property type="project" value="UniProtKB-UniRule"/>
</dbReference>
<feature type="region of interest" description="Disordered" evidence="8">
    <location>
        <begin position="185"/>
        <end position="221"/>
    </location>
</feature>
<sequence length="566" mass="61565">MASSSNVSSSLSKLLHITLIISLLSNSSSLYVHSFSSSFDANDLSMPGSCSGNPSSNELLASLTSSIEQIKTVTSLVAGFINQFDDFRLTNAVNDCIDLLDFSADELSWSASATQNPHGKDNSTGNRKSDLQSWLSAALGNQETCRDGFEGTNSFIANIIGTNLIQVSSLVRNVLGMVCNGVPSAGSSSFPTRTTKPGTLPEATKPPSKLPPPGTHPNRKLMRVDDGTIKFPSWMKRADRRLLQVSPSGMTPNAVVAADGSGTHATISDAVLAAPDESASRYVIYVKKGIYKENVEIKKKKWHIMIYGDGMNSTIITGNRNFIDGWTTFRSATFAVAGRGFIARDITFENTAGPEKHQAVALRSDSDLSAFYRCGMLGYQDTLYAHSLRQFYRECKITGTVDFIFGNGAAIFQNCQILARKGLPNQKNTVTAHGRKDPNQNTGFSIQFSNISADSDLLGSVNTTQTYLGRPWKQFSRTVFMKSYMSSAIRPEGWLAWDGDFALDTLYYGEYMNYGPGAGLNNRVKWPGYHPLYNSTQASFFTVGNFLDGNLWLPSTGVSFTAGLGE</sequence>
<proteinExistence type="inferred from homology"/>
<comment type="function">
    <text evidence="7">Acts in the modification of cell walls via demethylesterification of cell wall pectin.</text>
</comment>
<keyword evidence="5 7" id="KW-0063">Aspartyl esterase</keyword>
<evidence type="ECO:0000256" key="8">
    <source>
        <dbReference type="SAM" id="MobiDB-lite"/>
    </source>
</evidence>
<dbReference type="PROSITE" id="PS00503">
    <property type="entry name" value="PECTINESTERASE_2"/>
    <property type="match status" value="1"/>
</dbReference>
<dbReference type="AlphaFoldDB" id="A0AAD4S9H6"/>
<dbReference type="GO" id="GO:0004857">
    <property type="term" value="F:enzyme inhibitor activity"/>
    <property type="evidence" value="ECO:0007669"/>
    <property type="project" value="InterPro"/>
</dbReference>
<dbReference type="PANTHER" id="PTHR31707">
    <property type="entry name" value="PECTINESTERASE"/>
    <property type="match status" value="1"/>
</dbReference>
<comment type="catalytic activity">
    <reaction evidence="7">
        <text>[(1-&gt;4)-alpha-D-galacturonosyl methyl ester](n) + n H2O = [(1-&gt;4)-alpha-D-galacturonosyl](n) + n methanol + n H(+)</text>
        <dbReference type="Rhea" id="RHEA:22380"/>
        <dbReference type="Rhea" id="RHEA-COMP:14570"/>
        <dbReference type="Rhea" id="RHEA-COMP:14573"/>
        <dbReference type="ChEBI" id="CHEBI:15377"/>
        <dbReference type="ChEBI" id="CHEBI:15378"/>
        <dbReference type="ChEBI" id="CHEBI:17790"/>
        <dbReference type="ChEBI" id="CHEBI:140522"/>
        <dbReference type="ChEBI" id="CHEBI:140523"/>
        <dbReference type="EC" id="3.1.1.11"/>
    </reaction>
</comment>
<evidence type="ECO:0000256" key="3">
    <source>
        <dbReference type="ARBA" id="ARBA00007786"/>
    </source>
</evidence>
<evidence type="ECO:0000256" key="5">
    <source>
        <dbReference type="ARBA" id="ARBA00023085"/>
    </source>
</evidence>
<dbReference type="InterPro" id="IPR011050">
    <property type="entry name" value="Pectin_lyase_fold/virulence"/>
</dbReference>
<dbReference type="InterPro" id="IPR000070">
    <property type="entry name" value="Pectinesterase_cat"/>
</dbReference>
<feature type="domain" description="Pectinesterase inhibitor" evidence="9">
    <location>
        <begin position="41"/>
        <end position="177"/>
    </location>
</feature>
<keyword evidence="7" id="KW-0961">Cell wall biogenesis/degradation</keyword>
<gene>
    <name evidence="10" type="ORF">MKW98_015116</name>
</gene>
<dbReference type="InterPro" id="IPR012334">
    <property type="entry name" value="Pectin_lyas_fold"/>
</dbReference>
<protein>
    <recommendedName>
        <fullName evidence="7">Pectinesterase</fullName>
        <ecNumber evidence="7">3.1.1.11</ecNumber>
    </recommendedName>
</protein>
<dbReference type="EC" id="3.1.1.11" evidence="7"/>
<comment type="similarity">
    <text evidence="3">In the C-terminal section; belongs to the pectinesterase family.</text>
</comment>
<dbReference type="CDD" id="cd15799">
    <property type="entry name" value="PMEI-like_4"/>
    <property type="match status" value="1"/>
</dbReference>
<dbReference type="SUPFAM" id="SSF51126">
    <property type="entry name" value="Pectin lyase-like"/>
    <property type="match status" value="1"/>
</dbReference>
<evidence type="ECO:0000256" key="6">
    <source>
        <dbReference type="PROSITE-ProRule" id="PRU10040"/>
    </source>
</evidence>
<evidence type="ECO:0000256" key="4">
    <source>
        <dbReference type="ARBA" id="ARBA00022801"/>
    </source>
</evidence>
<dbReference type="PROSITE" id="PS00800">
    <property type="entry name" value="PECTINESTERASE_1"/>
    <property type="match status" value="1"/>
</dbReference>
<comment type="similarity">
    <text evidence="2">In the N-terminal section; belongs to the PMEI family.</text>
</comment>
<feature type="compositionally biased region" description="Polar residues" evidence="8">
    <location>
        <begin position="185"/>
        <end position="197"/>
    </location>
</feature>
<dbReference type="InterPro" id="IPR006501">
    <property type="entry name" value="Pectinesterase_inhib_dom"/>
</dbReference>
<dbReference type="Gene3D" id="2.160.20.10">
    <property type="entry name" value="Single-stranded right-handed beta-helix, Pectin lyase-like"/>
    <property type="match status" value="1"/>
</dbReference>
<dbReference type="GO" id="GO:0042545">
    <property type="term" value="P:cell wall modification"/>
    <property type="evidence" value="ECO:0007669"/>
    <property type="project" value="UniProtKB-UniRule"/>
</dbReference>
<keyword evidence="7" id="KW-0964">Secreted</keyword>
<evidence type="ECO:0000313" key="10">
    <source>
        <dbReference type="EMBL" id="KAI3871216.1"/>
    </source>
</evidence>
<feature type="signal peptide" evidence="7">
    <location>
        <begin position="1"/>
        <end position="29"/>
    </location>
</feature>
<reference evidence="10" key="1">
    <citation type="submission" date="2022-04" db="EMBL/GenBank/DDBJ databases">
        <title>A functionally conserved STORR gene fusion in Papaver species that diverged 16.8 million years ago.</title>
        <authorList>
            <person name="Catania T."/>
        </authorList>
    </citation>
    <scope>NUCLEOTIDE SEQUENCE</scope>
    <source>
        <strain evidence="10">S-188037</strain>
    </source>
</reference>
<keyword evidence="11" id="KW-1185">Reference proteome</keyword>
<evidence type="ECO:0000256" key="2">
    <source>
        <dbReference type="ARBA" id="ARBA00006027"/>
    </source>
</evidence>
<comment type="subcellular location">
    <subcellularLocation>
        <location evidence="7">Secreted</location>
        <location evidence="7">Cell wall</location>
    </subcellularLocation>
</comment>
<dbReference type="InterPro" id="IPR033131">
    <property type="entry name" value="Pectinesterase_Asp_AS"/>
</dbReference>
<dbReference type="EMBL" id="JAJJMB010013076">
    <property type="protein sequence ID" value="KAI3871216.1"/>
    <property type="molecule type" value="Genomic_DNA"/>
</dbReference>
<dbReference type="GO" id="GO:0045490">
    <property type="term" value="P:pectin catabolic process"/>
    <property type="evidence" value="ECO:0007669"/>
    <property type="project" value="UniProtKB-UniRule"/>
</dbReference>
<evidence type="ECO:0000313" key="11">
    <source>
        <dbReference type="Proteomes" id="UP001202328"/>
    </source>
</evidence>
<dbReference type="FunFam" id="2.160.20.10:FF:000001">
    <property type="entry name" value="Pectinesterase"/>
    <property type="match status" value="1"/>
</dbReference>
<evidence type="ECO:0000256" key="7">
    <source>
        <dbReference type="RuleBase" id="RU000589"/>
    </source>
</evidence>
<dbReference type="Pfam" id="PF01095">
    <property type="entry name" value="Pectinesterase"/>
    <property type="match status" value="1"/>
</dbReference>
<dbReference type="Pfam" id="PF04043">
    <property type="entry name" value="PMEI"/>
    <property type="match status" value="1"/>
</dbReference>
<dbReference type="Gene3D" id="1.20.140.40">
    <property type="entry name" value="Invertase/pectin methylesterase inhibitor family protein"/>
    <property type="match status" value="1"/>
</dbReference>